<evidence type="ECO:0000313" key="9">
    <source>
        <dbReference type="EMBL" id="MEC0483675.1"/>
    </source>
</evidence>
<evidence type="ECO:0000256" key="2">
    <source>
        <dbReference type="ARBA" id="ARBA00007362"/>
    </source>
</evidence>
<reference evidence="9 11" key="3">
    <citation type="submission" date="2023-03" db="EMBL/GenBank/DDBJ databases">
        <title>Agriculturally important microbes genome sequencing.</title>
        <authorList>
            <person name="Dunlap C."/>
        </authorList>
    </citation>
    <scope>NUCLEOTIDE SEQUENCE [LARGE SCALE GENOMIC DNA]</scope>
    <source>
        <strain evidence="9 11">CBP-3203</strain>
    </source>
</reference>
<evidence type="ECO:0000313" key="11">
    <source>
        <dbReference type="Proteomes" id="UP001341297"/>
    </source>
</evidence>
<dbReference type="AlphaFoldDB" id="A0A0J6EFU8"/>
<dbReference type="Proteomes" id="UP000036168">
    <property type="component" value="Unassembled WGS sequence"/>
</dbReference>
<dbReference type="InterPro" id="IPR050638">
    <property type="entry name" value="AA-Vitamin_Transporters"/>
</dbReference>
<feature type="transmembrane region" description="Helical" evidence="6">
    <location>
        <begin position="272"/>
        <end position="290"/>
    </location>
</feature>
<dbReference type="STRING" id="1664069.BGLY_4626"/>
<accession>A0A0J6EFU8</accession>
<dbReference type="SUPFAM" id="SSF103481">
    <property type="entry name" value="Multidrug resistance efflux transporter EmrE"/>
    <property type="match status" value="2"/>
</dbReference>
<sequence length="312" mass="34618">MLTNVLKYRVHVLFGLLCLIGGTTWAVQKAGLKDSLPFWSAGMRFMIASVMIAVFLLIRKQFVVSKELLVLSFFNGIMYFSIPFGSVYWASLYLPSGLVSILAASISVFALIINRLVKGTPATKIQKWGIFLALLGITIVFGNQLFIKVEVIEIISMAAILCAMFGSAFIQIKVQQKIQTLPILSFNSLSMLSGGTILLISSLVVESGTRTFSGISLYSLLYLAIIGSILGFWINIYLLKNWHISKATSHLFISPVIALYIGFLFLDETLNANIYLGTLFVIFGVMFINIKKEERAEKIDKAKQTLGHHLPK</sequence>
<dbReference type="Proteomes" id="UP001341297">
    <property type="component" value="Unassembled WGS sequence"/>
</dbReference>
<gene>
    <name evidence="8" type="ORF">AB447_205290</name>
    <name evidence="9" type="ORF">P8828_02270</name>
</gene>
<keyword evidence="4 6" id="KW-1133">Transmembrane helix</keyword>
<dbReference type="PANTHER" id="PTHR32322">
    <property type="entry name" value="INNER MEMBRANE TRANSPORTER"/>
    <property type="match status" value="1"/>
</dbReference>
<keyword evidence="3 6" id="KW-0812">Transmembrane</keyword>
<feature type="transmembrane region" description="Helical" evidence="6">
    <location>
        <begin position="97"/>
        <end position="116"/>
    </location>
</feature>
<feature type="transmembrane region" description="Helical" evidence="6">
    <location>
        <begin position="152"/>
        <end position="172"/>
    </location>
</feature>
<evidence type="ECO:0000256" key="1">
    <source>
        <dbReference type="ARBA" id="ARBA00004127"/>
    </source>
</evidence>
<evidence type="ECO:0000256" key="4">
    <source>
        <dbReference type="ARBA" id="ARBA00022989"/>
    </source>
</evidence>
<protein>
    <submittedName>
        <fullName evidence="8 9">Transporter</fullName>
    </submittedName>
</protein>
<feature type="transmembrane region" description="Helical" evidence="6">
    <location>
        <begin position="36"/>
        <end position="58"/>
    </location>
</feature>
<dbReference type="Pfam" id="PF00892">
    <property type="entry name" value="EamA"/>
    <property type="match status" value="2"/>
</dbReference>
<feature type="transmembrane region" description="Helical" evidence="6">
    <location>
        <begin position="184"/>
        <end position="205"/>
    </location>
</feature>
<dbReference type="PANTHER" id="PTHR32322:SF2">
    <property type="entry name" value="EAMA DOMAIN-CONTAINING PROTEIN"/>
    <property type="match status" value="1"/>
</dbReference>
<dbReference type="PATRIC" id="fig|1664069.3.peg.2863"/>
<comment type="caution">
    <text evidence="8">The sequence shown here is derived from an EMBL/GenBank/DDBJ whole genome shotgun (WGS) entry which is preliminary data.</text>
</comment>
<evidence type="ECO:0000256" key="6">
    <source>
        <dbReference type="SAM" id="Phobius"/>
    </source>
</evidence>
<organism evidence="8 10">
    <name type="scientific">Bacillus glycinifermentans</name>
    <dbReference type="NCBI Taxonomy" id="1664069"/>
    <lineage>
        <taxon>Bacteria</taxon>
        <taxon>Bacillati</taxon>
        <taxon>Bacillota</taxon>
        <taxon>Bacilli</taxon>
        <taxon>Bacillales</taxon>
        <taxon>Bacillaceae</taxon>
        <taxon>Bacillus</taxon>
    </lineage>
</organism>
<dbReference type="EMBL" id="LECW02000045">
    <property type="protein sequence ID" value="KRT90002.1"/>
    <property type="molecule type" value="Genomic_DNA"/>
</dbReference>
<comment type="similarity">
    <text evidence="2">Belongs to the EamA transporter family.</text>
</comment>
<feature type="domain" description="EamA" evidence="7">
    <location>
        <begin position="14"/>
        <end position="141"/>
    </location>
</feature>
<comment type="subcellular location">
    <subcellularLocation>
        <location evidence="1">Endomembrane system</location>
        <topology evidence="1">Multi-pass membrane protein</topology>
    </subcellularLocation>
</comment>
<feature type="transmembrane region" description="Helical" evidence="6">
    <location>
        <begin position="217"/>
        <end position="238"/>
    </location>
</feature>
<dbReference type="InterPro" id="IPR000620">
    <property type="entry name" value="EamA_dom"/>
</dbReference>
<reference evidence="8" key="2">
    <citation type="submission" date="2015-10" db="EMBL/GenBank/DDBJ databases">
        <authorList>
            <person name="Gilbert D.G."/>
        </authorList>
    </citation>
    <scope>NUCLEOTIDE SEQUENCE</scope>
    <source>
        <strain evidence="8">GO-13</strain>
    </source>
</reference>
<evidence type="ECO:0000313" key="8">
    <source>
        <dbReference type="EMBL" id="KRT90002.1"/>
    </source>
</evidence>
<dbReference type="RefSeq" id="WP_048406471.1">
    <property type="nucleotide sequence ID" value="NZ_CP023481.1"/>
</dbReference>
<evidence type="ECO:0000313" key="10">
    <source>
        <dbReference type="Proteomes" id="UP000036168"/>
    </source>
</evidence>
<dbReference type="GO" id="GO:0016020">
    <property type="term" value="C:membrane"/>
    <property type="evidence" value="ECO:0007669"/>
    <property type="project" value="UniProtKB-SubCell"/>
</dbReference>
<feature type="transmembrane region" description="Helical" evidence="6">
    <location>
        <begin position="250"/>
        <end position="266"/>
    </location>
</feature>
<feature type="domain" description="EamA" evidence="7">
    <location>
        <begin position="156"/>
        <end position="289"/>
    </location>
</feature>
<feature type="transmembrane region" description="Helical" evidence="6">
    <location>
        <begin position="128"/>
        <end position="146"/>
    </location>
</feature>
<dbReference type="OrthoDB" id="9812547at2"/>
<evidence type="ECO:0000256" key="3">
    <source>
        <dbReference type="ARBA" id="ARBA00022692"/>
    </source>
</evidence>
<reference evidence="8 10" key="1">
    <citation type="journal article" date="2015" name="Int. J. Syst. Evol. Microbiol.">
        <title>Bacillus glycinifermentans sp. nov., isolated from fermented soybean paste.</title>
        <authorList>
            <person name="Kim S.J."/>
            <person name="Dunlap C.A."/>
            <person name="Kwon S.W."/>
            <person name="Rooney A.P."/>
        </authorList>
    </citation>
    <scope>NUCLEOTIDE SEQUENCE [LARGE SCALE GENOMIC DNA]</scope>
    <source>
        <strain evidence="8 10">GO-13</strain>
    </source>
</reference>
<name>A0A0J6EFU8_9BACI</name>
<proteinExistence type="inferred from homology"/>
<dbReference type="InterPro" id="IPR037185">
    <property type="entry name" value="EmrE-like"/>
</dbReference>
<evidence type="ECO:0000256" key="5">
    <source>
        <dbReference type="ARBA" id="ARBA00023136"/>
    </source>
</evidence>
<dbReference type="EMBL" id="JARRTL010000006">
    <property type="protein sequence ID" value="MEC0483675.1"/>
    <property type="molecule type" value="Genomic_DNA"/>
</dbReference>
<keyword evidence="5 6" id="KW-0472">Membrane</keyword>
<keyword evidence="11" id="KW-1185">Reference proteome</keyword>
<feature type="transmembrane region" description="Helical" evidence="6">
    <location>
        <begin position="70"/>
        <end position="91"/>
    </location>
</feature>
<evidence type="ECO:0000259" key="7">
    <source>
        <dbReference type="Pfam" id="PF00892"/>
    </source>
</evidence>